<organism evidence="2 3">
    <name type="scientific">Cinchona calisaya</name>
    <dbReference type="NCBI Taxonomy" id="153742"/>
    <lineage>
        <taxon>Eukaryota</taxon>
        <taxon>Viridiplantae</taxon>
        <taxon>Streptophyta</taxon>
        <taxon>Embryophyta</taxon>
        <taxon>Tracheophyta</taxon>
        <taxon>Spermatophyta</taxon>
        <taxon>Magnoliopsida</taxon>
        <taxon>eudicotyledons</taxon>
        <taxon>Gunneridae</taxon>
        <taxon>Pentapetalae</taxon>
        <taxon>asterids</taxon>
        <taxon>lamiids</taxon>
        <taxon>Gentianales</taxon>
        <taxon>Rubiaceae</taxon>
        <taxon>Cinchonoideae</taxon>
        <taxon>Cinchoneae</taxon>
        <taxon>Cinchona</taxon>
    </lineage>
</organism>
<proteinExistence type="predicted"/>
<feature type="region of interest" description="Disordered" evidence="1">
    <location>
        <begin position="1"/>
        <end position="23"/>
    </location>
</feature>
<evidence type="ECO:0000313" key="2">
    <source>
        <dbReference type="EMBL" id="KAL3527954.1"/>
    </source>
</evidence>
<gene>
    <name evidence="2" type="ORF">ACH5RR_012610</name>
</gene>
<dbReference type="AlphaFoldDB" id="A0ABD3A885"/>
<dbReference type="EMBL" id="JBJUIK010000005">
    <property type="protein sequence ID" value="KAL3527954.1"/>
    <property type="molecule type" value="Genomic_DNA"/>
</dbReference>
<comment type="caution">
    <text evidence="2">The sequence shown here is derived from an EMBL/GenBank/DDBJ whole genome shotgun (WGS) entry which is preliminary data.</text>
</comment>
<protein>
    <submittedName>
        <fullName evidence="2">Uncharacterized protein</fullName>
    </submittedName>
</protein>
<sequence>MGRREGGWGMMVEEEDSNKGEKREAEREDRCWFQHMGSVLVSMDVSATAARWLELWWYRIVGDCGDSCLVVDLWWWIASGFRVANGGRLQGDTSFRLEKILFFSML</sequence>
<keyword evidence="3" id="KW-1185">Reference proteome</keyword>
<reference evidence="2 3" key="1">
    <citation type="submission" date="2024-11" db="EMBL/GenBank/DDBJ databases">
        <title>A near-complete genome assembly of Cinchona calisaya.</title>
        <authorList>
            <person name="Lian D.C."/>
            <person name="Zhao X.W."/>
            <person name="Wei L."/>
        </authorList>
    </citation>
    <scope>NUCLEOTIDE SEQUENCE [LARGE SCALE GENOMIC DNA]</scope>
    <source>
        <tissue evidence="2">Nenye</tissue>
    </source>
</reference>
<evidence type="ECO:0000313" key="3">
    <source>
        <dbReference type="Proteomes" id="UP001630127"/>
    </source>
</evidence>
<name>A0ABD3A885_9GENT</name>
<dbReference type="Proteomes" id="UP001630127">
    <property type="component" value="Unassembled WGS sequence"/>
</dbReference>
<accession>A0ABD3A885</accession>
<evidence type="ECO:0000256" key="1">
    <source>
        <dbReference type="SAM" id="MobiDB-lite"/>
    </source>
</evidence>